<feature type="transmembrane region" description="Helical" evidence="6">
    <location>
        <begin position="809"/>
        <end position="825"/>
    </location>
</feature>
<feature type="transmembrane region" description="Helical" evidence="6">
    <location>
        <begin position="979"/>
        <end position="999"/>
    </location>
</feature>
<evidence type="ECO:0000256" key="2">
    <source>
        <dbReference type="ARBA" id="ARBA00022692"/>
    </source>
</evidence>
<feature type="domain" description="Cytochrome c assembly protein" evidence="8">
    <location>
        <begin position="803"/>
        <end position="1007"/>
    </location>
</feature>
<protein>
    <submittedName>
        <fullName evidence="10">Cytochrome c biogenesis protein CcsA</fullName>
    </submittedName>
</protein>
<dbReference type="RefSeq" id="WP_194310934.1">
    <property type="nucleotide sequence ID" value="NZ_JADHEC010000005.1"/>
</dbReference>
<evidence type="ECO:0000259" key="8">
    <source>
        <dbReference type="Pfam" id="PF01578"/>
    </source>
</evidence>
<dbReference type="Pfam" id="PF01578">
    <property type="entry name" value="Cytochrom_C_asm"/>
    <property type="match status" value="1"/>
</dbReference>
<dbReference type="PANTHER" id="PTHR30071:SF1">
    <property type="entry name" value="CYTOCHROME B_B6 PROTEIN-RELATED"/>
    <property type="match status" value="1"/>
</dbReference>
<feature type="transmembrane region" description="Helical" evidence="6">
    <location>
        <begin position="775"/>
        <end position="797"/>
    </location>
</feature>
<keyword evidence="3" id="KW-0201">Cytochrome c-type biogenesis</keyword>
<dbReference type="InterPro" id="IPR045062">
    <property type="entry name" value="Cyt_c_biogenesis_CcsA/CcmC"/>
</dbReference>
<evidence type="ECO:0000256" key="4">
    <source>
        <dbReference type="ARBA" id="ARBA00022989"/>
    </source>
</evidence>
<feature type="signal peptide" evidence="7">
    <location>
        <begin position="1"/>
        <end position="27"/>
    </location>
</feature>
<feature type="transmembrane region" description="Helical" evidence="6">
    <location>
        <begin position="915"/>
        <end position="934"/>
    </location>
</feature>
<dbReference type="InterPro" id="IPR002541">
    <property type="entry name" value="Cyt_c_assembly"/>
</dbReference>
<comment type="subcellular location">
    <subcellularLocation>
        <location evidence="1">Membrane</location>
        <topology evidence="1">Multi-pass membrane protein</topology>
    </subcellularLocation>
</comment>
<keyword evidence="7" id="KW-0732">Signal</keyword>
<evidence type="ECO:0000256" key="6">
    <source>
        <dbReference type="SAM" id="Phobius"/>
    </source>
</evidence>
<evidence type="ECO:0000259" key="9">
    <source>
        <dbReference type="Pfam" id="PF05140"/>
    </source>
</evidence>
<keyword evidence="11" id="KW-1185">Reference proteome</keyword>
<feature type="transmembrane region" description="Helical" evidence="6">
    <location>
        <begin position="832"/>
        <end position="851"/>
    </location>
</feature>
<feature type="transmembrane region" description="Helical" evidence="6">
    <location>
        <begin position="1019"/>
        <end position="1038"/>
    </location>
</feature>
<keyword evidence="5 6" id="KW-0472">Membrane</keyword>
<comment type="caution">
    <text evidence="10">The sequence shown here is derived from an EMBL/GenBank/DDBJ whole genome shotgun (WGS) entry which is preliminary data.</text>
</comment>
<dbReference type="AlphaFoldDB" id="A0A930U696"/>
<organism evidence="10 11">
    <name type="scientific">Flavobacterium soyangense</name>
    <dbReference type="NCBI Taxonomy" id="2023265"/>
    <lineage>
        <taxon>Bacteria</taxon>
        <taxon>Pseudomonadati</taxon>
        <taxon>Bacteroidota</taxon>
        <taxon>Flavobacteriia</taxon>
        <taxon>Flavobacteriales</taxon>
        <taxon>Flavobacteriaceae</taxon>
        <taxon>Flavobacterium</taxon>
    </lineage>
</organism>
<feature type="transmembrane region" description="Helical" evidence="6">
    <location>
        <begin position="871"/>
        <end position="895"/>
    </location>
</feature>
<keyword evidence="4 6" id="KW-1133">Transmembrane helix</keyword>
<dbReference type="GO" id="GO:0020037">
    <property type="term" value="F:heme binding"/>
    <property type="evidence" value="ECO:0007669"/>
    <property type="project" value="InterPro"/>
</dbReference>
<keyword evidence="2 6" id="KW-0812">Transmembrane</keyword>
<dbReference type="Proteomes" id="UP000646211">
    <property type="component" value="Unassembled WGS sequence"/>
</dbReference>
<name>A0A930U696_9FLAO</name>
<evidence type="ECO:0000313" key="10">
    <source>
        <dbReference type="EMBL" id="MBF2707668.1"/>
    </source>
</evidence>
<feature type="transmembrane region" description="Helical" evidence="6">
    <location>
        <begin position="954"/>
        <end position="972"/>
    </location>
</feature>
<evidence type="ECO:0000256" key="5">
    <source>
        <dbReference type="ARBA" id="ARBA00023136"/>
    </source>
</evidence>
<feature type="transmembrane region" description="Helical" evidence="6">
    <location>
        <begin position="470"/>
        <end position="487"/>
    </location>
</feature>
<evidence type="ECO:0000256" key="7">
    <source>
        <dbReference type="SAM" id="SignalP"/>
    </source>
</evidence>
<feature type="transmembrane region" description="Helical" evidence="6">
    <location>
        <begin position="745"/>
        <end position="763"/>
    </location>
</feature>
<feature type="domain" description="ResB-like" evidence="9">
    <location>
        <begin position="342"/>
        <end position="420"/>
    </location>
</feature>
<sequence length="1044" mass="119452">MINKITSVLFSTRLMAILFLTFATAMATGTFIESKYNTDTARIWVYNAWWFEGIMLVFMINFIGNIKRYNLLRKEKWATLMLHLAFVFIIAGAFITRYVSFEGMMPIREGNTENIFYSDKMYLTLFVDGQYQGEMRRRTFEKPLLLSPVTNNDFCISDQFDKTKFNVKYENFIMGAKEVIKPDAKGSLYLKIVEAGDEGRVEHFLKEGVVQNIHNVLFSLNKFTVGAINITINDSISTIQTPFEGQFMRMADKLQGKVAKDIVQPLMMRSLYSIGDMRVVFPEPAAKGTIGYDTKNDFRAKGNNDALIVKLSADGLEKTVTLIGTKGRTGESKTVKIGNLEYTFTYGNKVYTLPFSIKLNDFIAQKYPGTEKSFSSFESQVTVRDKADVFDYKIYMNHILDHNGYRFFQSSFDPDEKGTVLSVNHDYWGTLVTYIGYFMLFFALMAIMFTKHSRFADLKRKLEVVKNKKANLLTIFVLFLSFGAFAQNHNGQFFSEKQLDSILEKRKVPEAHAAKFARLVVQDAGGRMKPINTFSSELLRKVSHKDTYNGMNSDQVFLSMTQGGNIWVQIPMIYIKAGNDSIRKIIGIDATKKYASFIDFFDNTGNYKLSPYLDAAYKNANPNQFEMDFIETDKKVNLMEAALSGSILKIFPIPDDANNKWVSFPELQNAGLKGMAATYTQNILQLYFSALEKASVSNDYKQADQLLESINGFQKKYGAKVMPSEQKINSEILYNKYDVFQKLPYWYLYASMLMLLFTILKIFKERKVFDYTINSMHIVIGLLFVLHTVALIARWYISGHAPWSNAYESIIYIAWATMFFGLAFDRKSKLTVASSAFVTAMMLMVATWNWVDPEIGNLQPVLNSYWLMIHVSIIVGSYGPFALGMILGVVSLLLILFTNEKNKEKMKLSIKEISYINEMALTIGLVMLTIGNFLGGQWANESWGRYWGWDPKETWALISIMVYAFVIHSRFVPSLRGKWAFNLMSIFAFVSILFTYYGVNFHLVGLHSYASGEAHSLAWIWESLGAITFFGAITYPKYRKYYKK</sequence>
<proteinExistence type="predicted"/>
<feature type="chain" id="PRO_5037531974" evidence="7">
    <location>
        <begin position="28"/>
        <end position="1044"/>
    </location>
</feature>
<dbReference type="EMBL" id="JADHEC010000005">
    <property type="protein sequence ID" value="MBF2707668.1"/>
    <property type="molecule type" value="Genomic_DNA"/>
</dbReference>
<evidence type="ECO:0000256" key="3">
    <source>
        <dbReference type="ARBA" id="ARBA00022748"/>
    </source>
</evidence>
<evidence type="ECO:0000313" key="11">
    <source>
        <dbReference type="Proteomes" id="UP000646211"/>
    </source>
</evidence>
<feature type="transmembrane region" description="Helical" evidence="6">
    <location>
        <begin position="427"/>
        <end position="449"/>
    </location>
</feature>
<dbReference type="InterPro" id="IPR007816">
    <property type="entry name" value="ResB-like_domain"/>
</dbReference>
<dbReference type="Pfam" id="PF05140">
    <property type="entry name" value="ResB"/>
    <property type="match status" value="1"/>
</dbReference>
<dbReference type="GO" id="GO:0005886">
    <property type="term" value="C:plasma membrane"/>
    <property type="evidence" value="ECO:0007669"/>
    <property type="project" value="TreeGrafter"/>
</dbReference>
<feature type="transmembrane region" description="Helical" evidence="6">
    <location>
        <begin position="43"/>
        <end position="65"/>
    </location>
</feature>
<feature type="transmembrane region" description="Helical" evidence="6">
    <location>
        <begin position="77"/>
        <end position="99"/>
    </location>
</feature>
<evidence type="ECO:0000256" key="1">
    <source>
        <dbReference type="ARBA" id="ARBA00004141"/>
    </source>
</evidence>
<accession>A0A930U696</accession>
<reference evidence="10" key="1">
    <citation type="submission" date="2020-11" db="EMBL/GenBank/DDBJ databases">
        <title>Genome of Flavobacterium soyangense.</title>
        <authorList>
            <person name="Liu Q."/>
            <person name="Xin Y.-H."/>
        </authorList>
    </citation>
    <scope>NUCLEOTIDE SEQUENCE</scope>
    <source>
        <strain evidence="10">CGMCC 1.13493</strain>
    </source>
</reference>
<dbReference type="GO" id="GO:0017004">
    <property type="term" value="P:cytochrome complex assembly"/>
    <property type="evidence" value="ECO:0007669"/>
    <property type="project" value="UniProtKB-KW"/>
</dbReference>
<gene>
    <name evidence="10" type="primary">ccsA</name>
    <name evidence="10" type="ORF">IR213_03555</name>
</gene>
<dbReference type="PANTHER" id="PTHR30071">
    <property type="entry name" value="HEME EXPORTER PROTEIN C"/>
    <property type="match status" value="1"/>
</dbReference>